<dbReference type="Gene3D" id="3.40.960.10">
    <property type="entry name" value="VSR Endonuclease"/>
    <property type="match status" value="1"/>
</dbReference>
<feature type="domain" description="DUF2726" evidence="1">
    <location>
        <begin position="38"/>
        <end position="152"/>
    </location>
</feature>
<reference evidence="2 3" key="1">
    <citation type="journal article" date="2016" name="Nat. Commun.">
        <title>Thousands of microbial genomes shed light on interconnected biogeochemical processes in an aquifer system.</title>
        <authorList>
            <person name="Anantharaman K."/>
            <person name="Brown C.T."/>
            <person name="Hug L.A."/>
            <person name="Sharon I."/>
            <person name="Castelle C.J."/>
            <person name="Probst A.J."/>
            <person name="Thomas B.C."/>
            <person name="Singh A."/>
            <person name="Wilkins M.J."/>
            <person name="Karaoz U."/>
            <person name="Brodie E.L."/>
            <person name="Williams K.H."/>
            <person name="Hubbard S.S."/>
            <person name="Banfield J.F."/>
        </authorList>
    </citation>
    <scope>NUCLEOTIDE SEQUENCE [LARGE SCALE GENOMIC DNA]</scope>
</reference>
<proteinExistence type="predicted"/>
<dbReference type="Pfam" id="PF10881">
    <property type="entry name" value="DUF2726"/>
    <property type="match status" value="1"/>
</dbReference>
<comment type="caution">
    <text evidence="2">The sequence shown here is derived from an EMBL/GenBank/DDBJ whole genome shotgun (WGS) entry which is preliminary data.</text>
</comment>
<evidence type="ECO:0000313" key="2">
    <source>
        <dbReference type="EMBL" id="OGD69161.1"/>
    </source>
</evidence>
<dbReference type="AlphaFoldDB" id="A0A1F5EP37"/>
<organism evidence="2 3">
    <name type="scientific">Candidatus Campbellbacteria bacterium RIFCSPHIGHO2_12_FULL_35_10</name>
    <dbReference type="NCBI Taxonomy" id="1797578"/>
    <lineage>
        <taxon>Bacteria</taxon>
        <taxon>Candidatus Campbelliibacteriota</taxon>
    </lineage>
</organism>
<protein>
    <recommendedName>
        <fullName evidence="1">DUF2726 domain-containing protein</fullName>
    </recommendedName>
</protein>
<dbReference type="EMBL" id="MFAA01000014">
    <property type="protein sequence ID" value="OGD69161.1"/>
    <property type="molecule type" value="Genomic_DNA"/>
</dbReference>
<name>A0A1F5EP37_9BACT</name>
<dbReference type="Proteomes" id="UP000185891">
    <property type="component" value="Unassembled WGS sequence"/>
</dbReference>
<evidence type="ECO:0000313" key="3">
    <source>
        <dbReference type="Proteomes" id="UP000185891"/>
    </source>
</evidence>
<dbReference type="InterPro" id="IPR024402">
    <property type="entry name" value="DUF2726"/>
</dbReference>
<evidence type="ECO:0000259" key="1">
    <source>
        <dbReference type="Pfam" id="PF10881"/>
    </source>
</evidence>
<sequence length="166" mass="19758">MNILIFIIILGVISFLIYEFSIAQSDDPNKSTPFYLRQRILDDREQALFINLKKQLENKYTVLSKVRIEDFVGVKNDNLKKNEHFGLRNRIKSRHVDFLICDLNTTRPLLAIELDGTSHNRYDRKERDNMLNRIYKDINLRYIHIKVGDDFEQRAEEIKNNLELSD</sequence>
<accession>A0A1F5EP37</accession>
<gene>
    <name evidence="2" type="ORF">A3E89_00975</name>
</gene>